<dbReference type="InterPro" id="IPR002123">
    <property type="entry name" value="Plipid/glycerol_acylTrfase"/>
</dbReference>
<evidence type="ECO:0000256" key="2">
    <source>
        <dbReference type="ARBA" id="ARBA00004765"/>
    </source>
</evidence>
<comment type="pathway">
    <text evidence="2 12">Phospholipid metabolism; CDP-diacylglycerol biosynthesis; CDP-diacylglycerol from sn-glycerol 3-phosphate: step 1/3.</text>
</comment>
<comment type="pathway">
    <text evidence="3">Lipid metabolism.</text>
</comment>
<keyword evidence="10 12" id="KW-0012">Acyltransferase</keyword>
<feature type="domain" description="Phospholipid/glycerol acyltransferase" evidence="13">
    <location>
        <begin position="304"/>
        <end position="431"/>
    </location>
</feature>
<sequence length="834" mass="93939">MLKFLGLEQLFSLLFRRLLYVWVRPKVLPLDPASLELDLSQPVCYVLHQRFLSNLLVLETETQRLGLPRPLSAMSGGSVFEKRSFFFLNRGEGGWPRPRPGYSPRLSRLIGKVERDPALDVQIVPVTILWGRAPDKQDSIFKLLFADGWANTGRLSQFFTVLLHGRQAMIKFGRPVSVREMVDEKLGPARTLRKAGRLLRVHFRRQREQAIGPDLSHRRTQVDLILNAPDVRQAILDESATKQISLERAQANAHKFAMEIAADYSHSTIRIFDRFLNWLWNRLYDGVEISRLDEVAALAHGHEIVYVPSHRSHIDYLLMSYLLYRNGLLPPHIAAGANLNLPVVGPFLRRSGAFFLRRSFKGEPLYAAVFNEYLHMMISRGFPIEYFIEGGRSRTGRLLPPKAGMLAMTTMSYLRDTRRPLLFLPVYIGYEKLMEGGSYVAELSGRPKRKESLFGLLATVRQIKKTFGKVYVNFGEPILLSNVLDSVHENWRGETIGEQRPKWFTDSVDTLANRIVTHINGAAVVNPINLLALVLLSTPKHSIDASRLAQQIRLFQKLIDGGGYSQRVERTAHAPDAVIAHGEALRLIERVKHPLGDVLRTSSDQAILLAYFRNNVLHLVALPAIVACLFVSGEKLSQQEVIAGVRTIYPFLRSELFLPWATDGLEPTVLHVIDTLAEMGLLRHRGEGVYVAPPLLTPEYSQLDLLGQTLRHTLERYFMAISVLIQQGSSTLEPRKLEALCHLLAQRLSLLFESGSPDFFDKTVFRNFIDTLRESGMVTLDEAGKICFGEQLTHAGNQAQRILPAEVRQAVLDTTGLDEAAVAAALAEIDKTGR</sequence>
<comment type="subcellular location">
    <subcellularLocation>
        <location evidence="1 12">Cell membrane</location>
        <topology evidence="1 12">Peripheral membrane protein</topology>
        <orientation evidence="1 12">Cytoplasmic side</orientation>
    </subcellularLocation>
</comment>
<dbReference type="HAMAP" id="MF_00393">
    <property type="entry name" value="Glyc3P_acyltrans"/>
    <property type="match status" value="1"/>
</dbReference>
<dbReference type="PIRSF" id="PIRSF000437">
    <property type="entry name" value="GPAT_DHAPAT"/>
    <property type="match status" value="1"/>
</dbReference>
<evidence type="ECO:0000313" key="14">
    <source>
        <dbReference type="EMBL" id="MDK2125579.1"/>
    </source>
</evidence>
<dbReference type="InterPro" id="IPR022284">
    <property type="entry name" value="GPAT/DHAPAT"/>
</dbReference>
<dbReference type="RefSeq" id="WP_284101888.1">
    <property type="nucleotide sequence ID" value="NZ_JARRAF010000021.1"/>
</dbReference>
<name>A0ABT7DZZ3_9NEIS</name>
<keyword evidence="12" id="KW-0443">Lipid metabolism</keyword>
<evidence type="ECO:0000256" key="7">
    <source>
        <dbReference type="ARBA" id="ARBA00022475"/>
    </source>
</evidence>
<evidence type="ECO:0000256" key="11">
    <source>
        <dbReference type="ARBA" id="ARBA00048427"/>
    </source>
</evidence>
<comment type="similarity">
    <text evidence="4 12">Belongs to the GPAT/DAPAT family.</text>
</comment>
<keyword evidence="8 12" id="KW-0808">Transferase</keyword>
<evidence type="ECO:0000256" key="5">
    <source>
        <dbReference type="ARBA" id="ARBA00013113"/>
    </source>
</evidence>
<feature type="short sequence motif" description="HXXXXD motif" evidence="12">
    <location>
        <begin position="309"/>
        <end position="314"/>
    </location>
</feature>
<evidence type="ECO:0000256" key="10">
    <source>
        <dbReference type="ARBA" id="ARBA00023315"/>
    </source>
</evidence>
<comment type="domain">
    <text evidence="12">The HXXXXD motif is essential for acyltransferase activity and may constitute the binding site for the phosphate moiety of the glycerol-3-phosphate.</text>
</comment>
<dbReference type="Pfam" id="PF19277">
    <property type="entry name" value="GPAT_C"/>
    <property type="match status" value="1"/>
</dbReference>
<dbReference type="PANTHER" id="PTHR12563">
    <property type="entry name" value="GLYCEROL-3-PHOSPHATE ACYLTRANSFERASE"/>
    <property type="match status" value="1"/>
</dbReference>
<dbReference type="SUPFAM" id="SSF69593">
    <property type="entry name" value="Glycerol-3-phosphate (1)-acyltransferase"/>
    <property type="match status" value="1"/>
</dbReference>
<dbReference type="PANTHER" id="PTHR12563:SF17">
    <property type="entry name" value="DIHYDROXYACETONE PHOSPHATE ACYLTRANSFERASE"/>
    <property type="match status" value="1"/>
</dbReference>
<protein>
    <recommendedName>
        <fullName evidence="6 12">Glycerol-3-phosphate acyltransferase</fullName>
        <shortName evidence="12">GPAT</shortName>
        <ecNumber evidence="5 12">2.3.1.15</ecNumber>
    </recommendedName>
</protein>
<evidence type="ECO:0000256" key="6">
    <source>
        <dbReference type="ARBA" id="ARBA00013432"/>
    </source>
</evidence>
<proteinExistence type="inferred from homology"/>
<evidence type="ECO:0000256" key="12">
    <source>
        <dbReference type="HAMAP-Rule" id="MF_00393"/>
    </source>
</evidence>
<keyword evidence="12" id="KW-1208">Phospholipid metabolism</keyword>
<evidence type="ECO:0000256" key="1">
    <source>
        <dbReference type="ARBA" id="ARBA00004413"/>
    </source>
</evidence>
<evidence type="ECO:0000259" key="13">
    <source>
        <dbReference type="SMART" id="SM00563"/>
    </source>
</evidence>
<evidence type="ECO:0000256" key="4">
    <source>
        <dbReference type="ARBA" id="ARBA00007937"/>
    </source>
</evidence>
<dbReference type="PIRSF" id="PIRSF500064">
    <property type="entry name" value="GPAT"/>
    <property type="match status" value="1"/>
</dbReference>
<dbReference type="Pfam" id="PF01553">
    <property type="entry name" value="Acyltransferase"/>
    <property type="match status" value="1"/>
</dbReference>
<organism evidence="14 15">
    <name type="scientific">Parachitinimonas caeni</name>
    <dbReference type="NCBI Taxonomy" id="3031301"/>
    <lineage>
        <taxon>Bacteria</taxon>
        <taxon>Pseudomonadati</taxon>
        <taxon>Pseudomonadota</taxon>
        <taxon>Betaproteobacteria</taxon>
        <taxon>Neisseriales</taxon>
        <taxon>Chitinibacteraceae</taxon>
        <taxon>Parachitinimonas</taxon>
    </lineage>
</organism>
<dbReference type="Proteomes" id="UP001172778">
    <property type="component" value="Unassembled WGS sequence"/>
</dbReference>
<reference evidence="14" key="1">
    <citation type="submission" date="2023-03" db="EMBL/GenBank/DDBJ databases">
        <title>Chitinimonas shenzhenensis gen. nov., sp. nov., a novel member of family Burkholderiaceae isolated from activated sludge collected in Shen Zhen, China.</title>
        <authorList>
            <person name="Wang X."/>
        </authorList>
    </citation>
    <scope>NUCLEOTIDE SEQUENCE</scope>
    <source>
        <strain evidence="14">DQS-5</strain>
    </source>
</reference>
<dbReference type="InterPro" id="IPR028354">
    <property type="entry name" value="GPAT_PlsB"/>
</dbReference>
<dbReference type="SMART" id="SM00563">
    <property type="entry name" value="PlsC"/>
    <property type="match status" value="1"/>
</dbReference>
<comment type="caution">
    <text evidence="14">The sequence shown here is derived from an EMBL/GenBank/DDBJ whole genome shotgun (WGS) entry which is preliminary data.</text>
</comment>
<dbReference type="GO" id="GO:0004366">
    <property type="term" value="F:glycerol-3-phosphate O-acyltransferase activity"/>
    <property type="evidence" value="ECO:0007669"/>
    <property type="project" value="UniProtKB-EC"/>
</dbReference>
<dbReference type="InterPro" id="IPR041728">
    <property type="entry name" value="GPAT/DHAPAT_LPLAT"/>
</dbReference>
<evidence type="ECO:0000256" key="8">
    <source>
        <dbReference type="ARBA" id="ARBA00022679"/>
    </source>
</evidence>
<dbReference type="EMBL" id="JARRAF010000021">
    <property type="protein sequence ID" value="MDK2125579.1"/>
    <property type="molecule type" value="Genomic_DNA"/>
</dbReference>
<comment type="catalytic activity">
    <reaction evidence="11 12">
        <text>sn-glycerol 3-phosphate + an acyl-CoA = a 1-acyl-sn-glycero-3-phosphate + CoA</text>
        <dbReference type="Rhea" id="RHEA:15325"/>
        <dbReference type="ChEBI" id="CHEBI:57287"/>
        <dbReference type="ChEBI" id="CHEBI:57597"/>
        <dbReference type="ChEBI" id="CHEBI:57970"/>
        <dbReference type="ChEBI" id="CHEBI:58342"/>
        <dbReference type="EC" id="2.3.1.15"/>
    </reaction>
</comment>
<keyword evidence="12" id="KW-0444">Lipid biosynthesis</keyword>
<keyword evidence="7 12" id="KW-1003">Cell membrane</keyword>
<keyword evidence="15" id="KW-1185">Reference proteome</keyword>
<gene>
    <name evidence="12 14" type="primary">plsB</name>
    <name evidence="14" type="ORF">PZA18_16110</name>
</gene>
<dbReference type="NCBIfam" id="TIGR03703">
    <property type="entry name" value="plsB"/>
    <property type="match status" value="1"/>
</dbReference>
<keyword evidence="9 12" id="KW-0472">Membrane</keyword>
<dbReference type="CDD" id="cd07993">
    <property type="entry name" value="LPLAT_DHAPAT-like"/>
    <property type="match status" value="1"/>
</dbReference>
<accession>A0ABT7DZZ3</accession>
<evidence type="ECO:0000256" key="3">
    <source>
        <dbReference type="ARBA" id="ARBA00005189"/>
    </source>
</evidence>
<dbReference type="EC" id="2.3.1.15" evidence="5 12"/>
<dbReference type="InterPro" id="IPR045520">
    <property type="entry name" value="GPAT/DHAPAT_C"/>
</dbReference>
<dbReference type="NCBIfam" id="NF003441">
    <property type="entry name" value="PRK04974.1"/>
    <property type="match status" value="1"/>
</dbReference>
<keyword evidence="12" id="KW-0594">Phospholipid biosynthesis</keyword>
<evidence type="ECO:0000313" key="15">
    <source>
        <dbReference type="Proteomes" id="UP001172778"/>
    </source>
</evidence>
<evidence type="ECO:0000256" key="9">
    <source>
        <dbReference type="ARBA" id="ARBA00023136"/>
    </source>
</evidence>